<dbReference type="EMBL" id="QXHD01000004">
    <property type="protein sequence ID" value="NEZ58198.1"/>
    <property type="molecule type" value="Genomic_DNA"/>
</dbReference>
<gene>
    <name evidence="2" type="ORF">DXZ20_21640</name>
</gene>
<evidence type="ECO:0000313" key="2">
    <source>
        <dbReference type="EMBL" id="NEZ58198.1"/>
    </source>
</evidence>
<organism evidence="2 3">
    <name type="scientific">Adonisia turfae CCMR0081</name>
    <dbReference type="NCBI Taxonomy" id="2292702"/>
    <lineage>
        <taxon>Bacteria</taxon>
        <taxon>Bacillati</taxon>
        <taxon>Cyanobacteriota</taxon>
        <taxon>Adonisia</taxon>
        <taxon>Adonisia turfae</taxon>
    </lineage>
</organism>
<name>A0A6M0RPK9_9CYAN</name>
<keyword evidence="3" id="KW-1185">Reference proteome</keyword>
<reference evidence="2 3" key="1">
    <citation type="journal article" date="2020" name="Microb. Ecol.">
        <title>Ecogenomics of the Marine Benthic Filamentous Cyanobacterium Adonisia.</title>
        <authorList>
            <person name="Walter J.M."/>
            <person name="Coutinho F.H."/>
            <person name="Leomil L."/>
            <person name="Hargreaves P.I."/>
            <person name="Campeao M.E."/>
            <person name="Vieira V.V."/>
            <person name="Silva B.S."/>
            <person name="Fistarol G.O."/>
            <person name="Salomon P.S."/>
            <person name="Sawabe T."/>
            <person name="Mino S."/>
            <person name="Hosokawa M."/>
            <person name="Miyashita H."/>
            <person name="Maruyama F."/>
            <person name="van Verk M.C."/>
            <person name="Dutilh B.E."/>
            <person name="Thompson C.C."/>
            <person name="Thompson F.L."/>
        </authorList>
    </citation>
    <scope>NUCLEOTIDE SEQUENCE [LARGE SCALE GENOMIC DNA]</scope>
    <source>
        <strain evidence="2 3">CCMR0081</strain>
    </source>
</reference>
<evidence type="ECO:0000256" key="1">
    <source>
        <dbReference type="SAM" id="MobiDB-lite"/>
    </source>
</evidence>
<dbReference type="Pfam" id="PF11360">
    <property type="entry name" value="DUF3110"/>
    <property type="match status" value="1"/>
</dbReference>
<feature type="compositionally biased region" description="Basic and acidic residues" evidence="1">
    <location>
        <begin position="89"/>
        <end position="102"/>
    </location>
</feature>
<dbReference type="Proteomes" id="UP000481033">
    <property type="component" value="Unassembled WGS sequence"/>
</dbReference>
<dbReference type="AlphaFoldDB" id="A0A6M0RPK9"/>
<accession>A0A6M0RPK9</accession>
<feature type="region of interest" description="Disordered" evidence="1">
    <location>
        <begin position="78"/>
        <end position="121"/>
    </location>
</feature>
<dbReference type="RefSeq" id="WP_163700589.1">
    <property type="nucleotide sequence ID" value="NZ_QXHD01000004.1"/>
</dbReference>
<sequence length="132" mass="15032">MRVYVVLFNARTENEGIHSLKVGDRNIVLMFEAEDDAVRFGGLLEAQDFPPCSVEGFESEEIEEFCRGANYEAKHVETGTLVMPPEQNLETKDWDPDTRPEEQVQPADSGTSAQDMSQKELDRIRQQLEKLL</sequence>
<dbReference type="InterPro" id="IPR021503">
    <property type="entry name" value="DUF3110"/>
</dbReference>
<comment type="caution">
    <text evidence="2">The sequence shown here is derived from an EMBL/GenBank/DDBJ whole genome shotgun (WGS) entry which is preliminary data.</text>
</comment>
<feature type="compositionally biased region" description="Polar residues" evidence="1">
    <location>
        <begin position="106"/>
        <end position="116"/>
    </location>
</feature>
<proteinExistence type="predicted"/>
<evidence type="ECO:0000313" key="3">
    <source>
        <dbReference type="Proteomes" id="UP000481033"/>
    </source>
</evidence>
<protein>
    <submittedName>
        <fullName evidence="2">DUF3110 domain-containing protein</fullName>
    </submittedName>
</protein>